<keyword evidence="3 5" id="KW-1133">Transmembrane helix</keyword>
<dbReference type="PANTHER" id="PTHR31415">
    <property type="entry name" value="OS05G0367900 PROTEIN"/>
    <property type="match status" value="1"/>
</dbReference>
<dbReference type="EMBL" id="BAABME010005623">
    <property type="protein sequence ID" value="GAA0166145.1"/>
    <property type="molecule type" value="Genomic_DNA"/>
</dbReference>
<keyword evidence="4 5" id="KW-0472">Membrane</keyword>
<dbReference type="AlphaFoldDB" id="A0AAV3QTG2"/>
<dbReference type="GO" id="GO:0098542">
    <property type="term" value="P:defense response to other organism"/>
    <property type="evidence" value="ECO:0007669"/>
    <property type="project" value="InterPro"/>
</dbReference>
<dbReference type="GO" id="GO:0005886">
    <property type="term" value="C:plasma membrane"/>
    <property type="evidence" value="ECO:0007669"/>
    <property type="project" value="TreeGrafter"/>
</dbReference>
<accession>A0AAV3QTG2</accession>
<sequence length="218" mass="24728">MSNSYNHPGRGSSCCCNPLKCCCGCIFDCLCTCIYQIICTILVVLAIVAIVLFIFFRPTPVKFNVTDATLTQFDLATPNDNLHYNLAMNLSIRNPNKRLSIYYDNIEIRALYEGQRFASITLKPFHQRTKTTTNVDNIVLSGQNLVLLHNKGVSKYNQDRGSGVYHIDVDLYLRIRFKASLFKTSHFKPKIHCDLKVPLSVDGNRTSFSPTTCHLAWH</sequence>
<dbReference type="InterPro" id="IPR004864">
    <property type="entry name" value="LEA_2"/>
</dbReference>
<feature type="domain" description="Late embryogenesis abundant protein LEA-2 subgroup" evidence="6">
    <location>
        <begin position="90"/>
        <end position="190"/>
    </location>
</feature>
<evidence type="ECO:0000256" key="5">
    <source>
        <dbReference type="SAM" id="Phobius"/>
    </source>
</evidence>
<evidence type="ECO:0000313" key="7">
    <source>
        <dbReference type="EMBL" id="GAA0166145.1"/>
    </source>
</evidence>
<dbReference type="InterPro" id="IPR044839">
    <property type="entry name" value="NDR1-like"/>
</dbReference>
<comment type="subcellular location">
    <subcellularLocation>
        <location evidence="1">Membrane</location>
        <topology evidence="1">Single-pass membrane protein</topology>
    </subcellularLocation>
</comment>
<evidence type="ECO:0000256" key="4">
    <source>
        <dbReference type="ARBA" id="ARBA00023136"/>
    </source>
</evidence>
<keyword evidence="8" id="KW-1185">Reference proteome</keyword>
<evidence type="ECO:0000256" key="3">
    <source>
        <dbReference type="ARBA" id="ARBA00022989"/>
    </source>
</evidence>
<reference evidence="7 8" key="1">
    <citation type="submission" date="2024-01" db="EMBL/GenBank/DDBJ databases">
        <title>The complete chloroplast genome sequence of Lithospermum erythrorhizon: insights into the phylogenetic relationship among Boraginaceae species and the maternal lineages of purple gromwells.</title>
        <authorList>
            <person name="Okada T."/>
            <person name="Watanabe K."/>
        </authorList>
    </citation>
    <scope>NUCLEOTIDE SEQUENCE [LARGE SCALE GENOMIC DNA]</scope>
</reference>
<evidence type="ECO:0000313" key="8">
    <source>
        <dbReference type="Proteomes" id="UP001454036"/>
    </source>
</evidence>
<dbReference type="Proteomes" id="UP001454036">
    <property type="component" value="Unassembled WGS sequence"/>
</dbReference>
<organism evidence="7 8">
    <name type="scientific">Lithospermum erythrorhizon</name>
    <name type="common">Purple gromwell</name>
    <name type="synonym">Lithospermum officinale var. erythrorhizon</name>
    <dbReference type="NCBI Taxonomy" id="34254"/>
    <lineage>
        <taxon>Eukaryota</taxon>
        <taxon>Viridiplantae</taxon>
        <taxon>Streptophyta</taxon>
        <taxon>Embryophyta</taxon>
        <taxon>Tracheophyta</taxon>
        <taxon>Spermatophyta</taxon>
        <taxon>Magnoliopsida</taxon>
        <taxon>eudicotyledons</taxon>
        <taxon>Gunneridae</taxon>
        <taxon>Pentapetalae</taxon>
        <taxon>asterids</taxon>
        <taxon>lamiids</taxon>
        <taxon>Boraginales</taxon>
        <taxon>Boraginaceae</taxon>
        <taxon>Boraginoideae</taxon>
        <taxon>Lithospermeae</taxon>
        <taxon>Lithospermum</taxon>
    </lineage>
</organism>
<evidence type="ECO:0000256" key="2">
    <source>
        <dbReference type="ARBA" id="ARBA00022692"/>
    </source>
</evidence>
<name>A0AAV3QTG2_LITER</name>
<comment type="caution">
    <text evidence="7">The sequence shown here is derived from an EMBL/GenBank/DDBJ whole genome shotgun (WGS) entry which is preliminary data.</text>
</comment>
<dbReference type="PANTHER" id="PTHR31415:SF4">
    <property type="entry name" value="NDR1_HIN1-LIKE PROTEIN 3"/>
    <property type="match status" value="1"/>
</dbReference>
<gene>
    <name evidence="7" type="ORF">LIER_21370</name>
</gene>
<dbReference type="GO" id="GO:0009506">
    <property type="term" value="C:plasmodesma"/>
    <property type="evidence" value="ECO:0007669"/>
    <property type="project" value="TreeGrafter"/>
</dbReference>
<protein>
    <recommendedName>
        <fullName evidence="6">Late embryogenesis abundant protein LEA-2 subgroup domain-containing protein</fullName>
    </recommendedName>
</protein>
<feature type="transmembrane region" description="Helical" evidence="5">
    <location>
        <begin position="34"/>
        <end position="56"/>
    </location>
</feature>
<evidence type="ECO:0000256" key="1">
    <source>
        <dbReference type="ARBA" id="ARBA00004167"/>
    </source>
</evidence>
<evidence type="ECO:0000259" key="6">
    <source>
        <dbReference type="Pfam" id="PF03168"/>
    </source>
</evidence>
<dbReference type="Pfam" id="PF03168">
    <property type="entry name" value="LEA_2"/>
    <property type="match status" value="1"/>
</dbReference>
<keyword evidence="2 5" id="KW-0812">Transmembrane</keyword>
<proteinExistence type="predicted"/>